<organism evidence="3 4">
    <name type="scientific">Pseudomonas saudiphocaensis</name>
    <dbReference type="NCBI Taxonomy" id="1499686"/>
    <lineage>
        <taxon>Bacteria</taxon>
        <taxon>Pseudomonadati</taxon>
        <taxon>Pseudomonadota</taxon>
        <taxon>Gammaproteobacteria</taxon>
        <taxon>Pseudomonadales</taxon>
        <taxon>Pseudomonadaceae</taxon>
        <taxon>Pseudomonas</taxon>
    </lineage>
</organism>
<sequence length="331" mass="36688">MTPSQACKAAIGWLHLNGPSGRRQLREARLILMLHRVLADDNAAALPHRAELCIGQSAFAQLLAWLQRRFACVPLEELLTAPADGRARVALTFDDGWRDNAEVAYPLLARYGVPASIFLSTDFIGNPQGFWWESIGETLWEASGTQTRTLLQKKLAECGAAPLPADFDTLPERQRSRALAFYLQSLKALPAATLQKLANLCPQQTPQAMDWDQVRALEDSGWVRFGPHGARHGILTKMDDAALVDDLQRSHRELATRCQAPLPIYCYPNGDHDGRVRQAVAQLGYHRALATHPALYQADDDPLALPRIGVSHQMARNPGLFGWRLLQGLAR</sequence>
<evidence type="ECO:0000313" key="4">
    <source>
        <dbReference type="Proteomes" id="UP000053902"/>
    </source>
</evidence>
<dbReference type="AlphaFoldDB" id="A0A078LUS6"/>
<evidence type="ECO:0000259" key="2">
    <source>
        <dbReference type="PROSITE" id="PS51677"/>
    </source>
</evidence>
<dbReference type="PANTHER" id="PTHR34216">
    <property type="match status" value="1"/>
</dbReference>
<gene>
    <name evidence="3" type="ORF">BN1079_02244</name>
</gene>
<reference evidence="3 4" key="1">
    <citation type="submission" date="2014-07" db="EMBL/GenBank/DDBJ databases">
        <authorList>
            <person name="Urmite Genomes Urmite Genomes"/>
        </authorList>
    </citation>
    <scope>NUCLEOTIDE SEQUENCE [LARGE SCALE GENOMIC DNA]</scope>
    <source>
        <strain evidence="3 4">20_BN</strain>
    </source>
</reference>
<dbReference type="InterPro" id="IPR051398">
    <property type="entry name" value="Polysacch_Deacetylase"/>
</dbReference>
<accession>A0A078LUS6</accession>
<dbReference type="STRING" id="1499686.BN1079_02244"/>
<keyword evidence="1" id="KW-0732">Signal</keyword>
<keyword evidence="4" id="KW-1185">Reference proteome</keyword>
<dbReference type="eggNOG" id="COG0726">
    <property type="taxonomic scope" value="Bacteria"/>
</dbReference>
<dbReference type="InterPro" id="IPR002509">
    <property type="entry name" value="NODB_dom"/>
</dbReference>
<dbReference type="EMBL" id="CCSF01000001">
    <property type="protein sequence ID" value="CDZ94914.1"/>
    <property type="molecule type" value="Genomic_DNA"/>
</dbReference>
<dbReference type="OrthoDB" id="9814639at2"/>
<dbReference type="InterPro" id="IPR011330">
    <property type="entry name" value="Glyco_hydro/deAcase_b/a-brl"/>
</dbReference>
<feature type="domain" description="NodB homology" evidence="2">
    <location>
        <begin position="87"/>
        <end position="331"/>
    </location>
</feature>
<dbReference type="PANTHER" id="PTHR34216:SF7">
    <property type="entry name" value="POLY-BETA-1,6-N-ACETYL-D-GLUCOSAMINE N-DEACETYLASE"/>
    <property type="match status" value="1"/>
</dbReference>
<dbReference type="Gene3D" id="3.20.20.370">
    <property type="entry name" value="Glycoside hydrolase/deacetylase"/>
    <property type="match status" value="1"/>
</dbReference>
<proteinExistence type="predicted"/>
<dbReference type="GO" id="GO:0016810">
    <property type="term" value="F:hydrolase activity, acting on carbon-nitrogen (but not peptide) bonds"/>
    <property type="evidence" value="ECO:0007669"/>
    <property type="project" value="InterPro"/>
</dbReference>
<protein>
    <submittedName>
        <fullName evidence="3">Polysaccharide deacetylase</fullName>
    </submittedName>
</protein>
<dbReference type="CDD" id="cd10918">
    <property type="entry name" value="CE4_NodB_like_5s_6s"/>
    <property type="match status" value="1"/>
</dbReference>
<dbReference type="GO" id="GO:0005975">
    <property type="term" value="P:carbohydrate metabolic process"/>
    <property type="evidence" value="ECO:0007669"/>
    <property type="project" value="InterPro"/>
</dbReference>
<dbReference type="Proteomes" id="UP000053902">
    <property type="component" value="Unassembled WGS sequence"/>
</dbReference>
<dbReference type="RefSeq" id="WP_037024325.1">
    <property type="nucleotide sequence ID" value="NZ_CCSF01000001.1"/>
</dbReference>
<dbReference type="SUPFAM" id="SSF88713">
    <property type="entry name" value="Glycoside hydrolase/deacetylase"/>
    <property type="match status" value="1"/>
</dbReference>
<dbReference type="HOGENOM" id="CLU_030024_1_2_6"/>
<evidence type="ECO:0000256" key="1">
    <source>
        <dbReference type="ARBA" id="ARBA00022729"/>
    </source>
</evidence>
<name>A0A078LUS6_9PSED</name>
<evidence type="ECO:0000313" key="3">
    <source>
        <dbReference type="EMBL" id="CDZ94914.1"/>
    </source>
</evidence>
<dbReference type="Pfam" id="PF01522">
    <property type="entry name" value="Polysacc_deac_1"/>
    <property type="match status" value="2"/>
</dbReference>
<dbReference type="PROSITE" id="PS51677">
    <property type="entry name" value="NODB"/>
    <property type="match status" value="1"/>
</dbReference>